<name>A0A4D6KTY9_VIGUN</name>
<keyword evidence="4 8" id="KW-1003">Cell membrane</keyword>
<dbReference type="EMBL" id="CP039346">
    <property type="protein sequence ID" value="QCD79945.1"/>
    <property type="molecule type" value="Genomic_DNA"/>
</dbReference>
<feature type="transmembrane region" description="Helical" evidence="8">
    <location>
        <begin position="33"/>
        <end position="52"/>
    </location>
</feature>
<comment type="subcellular location">
    <subcellularLocation>
        <location evidence="1 8">Cell membrane</location>
        <topology evidence="1 8">Multi-pass membrane protein</topology>
    </subcellularLocation>
</comment>
<dbReference type="NCBIfam" id="TIGR01569">
    <property type="entry name" value="A_tha_TIGR01569"/>
    <property type="match status" value="1"/>
</dbReference>
<keyword evidence="5 8" id="KW-0812">Transmembrane</keyword>
<feature type="transmembrane region" description="Helical" evidence="8">
    <location>
        <begin position="165"/>
        <end position="190"/>
    </location>
</feature>
<evidence type="ECO:0000256" key="2">
    <source>
        <dbReference type="ARBA" id="ARBA00007651"/>
    </source>
</evidence>
<proteinExistence type="inferred from homology"/>
<dbReference type="Gramene" id="Vigun03g426100.1.v1.2">
    <property type="protein sequence ID" value="Vigun03g426100.1.v1.2"/>
    <property type="gene ID" value="Vigun03g426100.v1.2"/>
</dbReference>
<organism evidence="10 11">
    <name type="scientific">Vigna unguiculata</name>
    <name type="common">Cowpea</name>
    <dbReference type="NCBI Taxonomy" id="3917"/>
    <lineage>
        <taxon>Eukaryota</taxon>
        <taxon>Viridiplantae</taxon>
        <taxon>Streptophyta</taxon>
        <taxon>Embryophyta</taxon>
        <taxon>Tracheophyta</taxon>
        <taxon>Spermatophyta</taxon>
        <taxon>Magnoliopsida</taxon>
        <taxon>eudicotyledons</taxon>
        <taxon>Gunneridae</taxon>
        <taxon>Pentapetalae</taxon>
        <taxon>rosids</taxon>
        <taxon>fabids</taxon>
        <taxon>Fabales</taxon>
        <taxon>Fabaceae</taxon>
        <taxon>Papilionoideae</taxon>
        <taxon>50 kb inversion clade</taxon>
        <taxon>NPAAA clade</taxon>
        <taxon>indigoferoid/millettioid clade</taxon>
        <taxon>Phaseoleae</taxon>
        <taxon>Vigna</taxon>
    </lineage>
</organism>
<accession>A0A4D6KTY9</accession>
<feature type="domain" description="Casparian strip membrane protein" evidence="9">
    <location>
        <begin position="28"/>
        <end position="179"/>
    </location>
</feature>
<protein>
    <recommendedName>
        <fullName evidence="8">CASP-like protein</fullName>
    </recommendedName>
</protein>
<evidence type="ECO:0000256" key="4">
    <source>
        <dbReference type="ARBA" id="ARBA00022475"/>
    </source>
</evidence>
<evidence type="ECO:0000313" key="11">
    <source>
        <dbReference type="Proteomes" id="UP000501690"/>
    </source>
</evidence>
<dbReference type="PANTHER" id="PTHR36488:SF8">
    <property type="entry name" value="CASP-LIKE PROTEIN 1U1"/>
    <property type="match status" value="1"/>
</dbReference>
<dbReference type="InterPro" id="IPR006459">
    <property type="entry name" value="CASP/CASPL"/>
</dbReference>
<evidence type="ECO:0000259" key="9">
    <source>
        <dbReference type="Pfam" id="PF04535"/>
    </source>
</evidence>
<comment type="subunit">
    <text evidence="3 8">Homodimer and heterodimers.</text>
</comment>
<evidence type="ECO:0000256" key="3">
    <source>
        <dbReference type="ARBA" id="ARBA00011489"/>
    </source>
</evidence>
<comment type="similarity">
    <text evidence="2 8">Belongs to the Casparian strip membrane proteins (CASP) family.</text>
</comment>
<dbReference type="AlphaFoldDB" id="A0A4D6KTY9"/>
<dbReference type="OrthoDB" id="1898688at2759"/>
<dbReference type="Pfam" id="PF04535">
    <property type="entry name" value="CASP_dom"/>
    <property type="match status" value="1"/>
</dbReference>
<evidence type="ECO:0000256" key="5">
    <source>
        <dbReference type="ARBA" id="ARBA00022692"/>
    </source>
</evidence>
<keyword evidence="11" id="KW-1185">Reference proteome</keyword>
<dbReference type="GO" id="GO:0005886">
    <property type="term" value="C:plasma membrane"/>
    <property type="evidence" value="ECO:0007669"/>
    <property type="project" value="UniProtKB-SubCell"/>
</dbReference>
<keyword evidence="7 8" id="KW-0472">Membrane</keyword>
<evidence type="ECO:0000313" key="10">
    <source>
        <dbReference type="EMBL" id="QCD79945.1"/>
    </source>
</evidence>
<dbReference type="InterPro" id="IPR044173">
    <property type="entry name" value="CASPL"/>
</dbReference>
<sequence length="196" mass="21067">MEGSDYYKRSSYEVEGAESKEMGKAVSMSAYDLVMRVLAFVLTLSAAIVIAADKQTKVIPIQLSDSLPPLYVPLTAKWNQMSAILYFLVTNAIACTYGALSLVVALVNRGKSKGLWTLMTVLDAIMVALLFSGNGAAAAVGVLGYKGNSHVNWKKVCNVFDKFCGQMAVSIGVSLIGSLAFLLLVVIPVVRLHRRA</sequence>
<keyword evidence="6 8" id="KW-1133">Transmembrane helix</keyword>
<evidence type="ECO:0000256" key="6">
    <source>
        <dbReference type="ARBA" id="ARBA00022989"/>
    </source>
</evidence>
<dbReference type="InterPro" id="IPR006702">
    <property type="entry name" value="CASP_dom"/>
</dbReference>
<feature type="transmembrane region" description="Helical" evidence="8">
    <location>
        <begin position="119"/>
        <end position="145"/>
    </location>
</feature>
<feature type="transmembrane region" description="Helical" evidence="8">
    <location>
        <begin position="83"/>
        <end position="107"/>
    </location>
</feature>
<dbReference type="PANTHER" id="PTHR36488">
    <property type="entry name" value="CASP-LIKE PROTEIN 1U1"/>
    <property type="match status" value="1"/>
</dbReference>
<gene>
    <name evidence="10" type="ORF">DEO72_LG2g263</name>
</gene>
<dbReference type="Proteomes" id="UP000501690">
    <property type="component" value="Linkage Group LG2"/>
</dbReference>
<evidence type="ECO:0000256" key="1">
    <source>
        <dbReference type="ARBA" id="ARBA00004651"/>
    </source>
</evidence>
<evidence type="ECO:0000256" key="8">
    <source>
        <dbReference type="RuleBase" id="RU361233"/>
    </source>
</evidence>
<evidence type="ECO:0000256" key="7">
    <source>
        <dbReference type="ARBA" id="ARBA00023136"/>
    </source>
</evidence>
<reference evidence="10 11" key="1">
    <citation type="submission" date="2019-04" db="EMBL/GenBank/DDBJ databases">
        <title>An improved genome assembly and genetic linkage map for asparagus bean, Vigna unguiculata ssp. sesquipedialis.</title>
        <authorList>
            <person name="Xia Q."/>
            <person name="Zhang R."/>
            <person name="Dong Y."/>
        </authorList>
    </citation>
    <scope>NUCLEOTIDE SEQUENCE [LARGE SCALE GENOMIC DNA]</scope>
    <source>
        <tissue evidence="10">Leaf</tissue>
    </source>
</reference>